<proteinExistence type="predicted"/>
<feature type="transmembrane region" description="Helical" evidence="1">
    <location>
        <begin position="161"/>
        <end position="180"/>
    </location>
</feature>
<keyword evidence="1" id="KW-1133">Transmembrane helix</keyword>
<feature type="transmembrane region" description="Helical" evidence="1">
    <location>
        <begin position="231"/>
        <end position="250"/>
    </location>
</feature>
<organism evidence="2 3">
    <name type="scientific">Botryobasidium botryosum (strain FD-172 SS1)</name>
    <dbReference type="NCBI Taxonomy" id="930990"/>
    <lineage>
        <taxon>Eukaryota</taxon>
        <taxon>Fungi</taxon>
        <taxon>Dikarya</taxon>
        <taxon>Basidiomycota</taxon>
        <taxon>Agaricomycotina</taxon>
        <taxon>Agaricomycetes</taxon>
        <taxon>Cantharellales</taxon>
        <taxon>Botryobasidiaceae</taxon>
        <taxon>Botryobasidium</taxon>
    </lineage>
</organism>
<dbReference type="HOGENOM" id="CLU_044614_3_1_1"/>
<feature type="transmembrane region" description="Helical" evidence="1">
    <location>
        <begin position="48"/>
        <end position="70"/>
    </location>
</feature>
<evidence type="ECO:0000256" key="1">
    <source>
        <dbReference type="SAM" id="Phobius"/>
    </source>
</evidence>
<dbReference type="Proteomes" id="UP000027195">
    <property type="component" value="Unassembled WGS sequence"/>
</dbReference>
<protein>
    <submittedName>
        <fullName evidence="2">Uncharacterized protein</fullName>
    </submittedName>
</protein>
<keyword evidence="3" id="KW-1185">Reference proteome</keyword>
<accession>A0A067MNV4</accession>
<evidence type="ECO:0000313" key="3">
    <source>
        <dbReference type="Proteomes" id="UP000027195"/>
    </source>
</evidence>
<feature type="transmembrane region" description="Helical" evidence="1">
    <location>
        <begin position="90"/>
        <end position="111"/>
    </location>
</feature>
<dbReference type="InParanoid" id="A0A067MNV4"/>
<keyword evidence="1" id="KW-0812">Transmembrane</keyword>
<dbReference type="OrthoDB" id="3346544at2759"/>
<name>A0A067MNV4_BOTB1</name>
<reference evidence="3" key="1">
    <citation type="journal article" date="2014" name="Proc. Natl. Acad. Sci. U.S.A.">
        <title>Extensive sampling of basidiomycete genomes demonstrates inadequacy of the white-rot/brown-rot paradigm for wood decay fungi.</title>
        <authorList>
            <person name="Riley R."/>
            <person name="Salamov A.A."/>
            <person name="Brown D.W."/>
            <person name="Nagy L.G."/>
            <person name="Floudas D."/>
            <person name="Held B.W."/>
            <person name="Levasseur A."/>
            <person name="Lombard V."/>
            <person name="Morin E."/>
            <person name="Otillar R."/>
            <person name="Lindquist E.A."/>
            <person name="Sun H."/>
            <person name="LaButti K.M."/>
            <person name="Schmutz J."/>
            <person name="Jabbour D."/>
            <person name="Luo H."/>
            <person name="Baker S.E."/>
            <person name="Pisabarro A.G."/>
            <person name="Walton J.D."/>
            <person name="Blanchette R.A."/>
            <person name="Henrissat B."/>
            <person name="Martin F."/>
            <person name="Cullen D."/>
            <person name="Hibbett D.S."/>
            <person name="Grigoriev I.V."/>
        </authorList>
    </citation>
    <scope>NUCLEOTIDE SEQUENCE [LARGE SCALE GENOMIC DNA]</scope>
    <source>
        <strain evidence="3">FD-172 SS1</strain>
    </source>
</reference>
<sequence length="327" mass="36302">MGDLLYHEAVLIGIWLETLVYGIYVPLFFTCLWVVLCRKSVRPVNWKLLGPAIVMFILSTVHLVQGFVQSSNPALYYADLQRWKNVWSDAIYVTINFIGDGIVIYRCFVVWNYRKRIIILPLLGLLGSAVTGIYAVIGFHYVKPGDTAFVLRISAFARADFVLSLIVNVMCTGLIAFHIWRSARFIGSHLGGNHVGVYYGALAVIVESAAIYTISMAIYIGLYVSEMNAQYVLYLVNTQIIGIVPTLILVRVGLGLTHTSGWDTMQGSNLPYSHGGVFIADRDNPIQIRREREMVTDGSISLKTSRNSGSGEYGVTTVGYNRAGPSR</sequence>
<keyword evidence="1" id="KW-0472">Membrane</keyword>
<gene>
    <name evidence="2" type="ORF">BOTBODRAFT_172295</name>
</gene>
<dbReference type="STRING" id="930990.A0A067MNV4"/>
<feature type="transmembrane region" description="Helical" evidence="1">
    <location>
        <begin position="201"/>
        <end position="225"/>
    </location>
</feature>
<dbReference type="AlphaFoldDB" id="A0A067MNV4"/>
<evidence type="ECO:0000313" key="2">
    <source>
        <dbReference type="EMBL" id="KDQ17234.1"/>
    </source>
</evidence>
<dbReference type="EMBL" id="KL198024">
    <property type="protein sequence ID" value="KDQ17234.1"/>
    <property type="molecule type" value="Genomic_DNA"/>
</dbReference>
<feature type="transmembrane region" description="Helical" evidence="1">
    <location>
        <begin position="118"/>
        <end position="141"/>
    </location>
</feature>
<feature type="transmembrane region" description="Helical" evidence="1">
    <location>
        <begin position="12"/>
        <end position="36"/>
    </location>
</feature>